<evidence type="ECO:0000313" key="2">
    <source>
        <dbReference type="Proteomes" id="UP000287243"/>
    </source>
</evidence>
<organism evidence="1 2">
    <name type="scientific">Velamenicoccus archaeovorus</name>
    <dbReference type="NCBI Taxonomy" id="1930593"/>
    <lineage>
        <taxon>Bacteria</taxon>
        <taxon>Pseudomonadati</taxon>
        <taxon>Candidatus Omnitrophota</taxon>
        <taxon>Candidatus Velamenicoccus</taxon>
    </lineage>
</organism>
<dbReference type="AlphaFoldDB" id="A0A410P4C5"/>
<sequence length="284" mass="32870">MTTLHDIKLLEFLLREDPLLFRATKAYLSIKQRHGDEKSFEVSSESLSRCAAGVSRIALTCMKKTDACRIFRLLGIETEARRYMFRNNRDNCFGIGVASYKDRPLLRETRYKLYNYYHRAQDPSDPAKHATAIASRLHLDTACIASDIRRFQNIRMSAVDLYETGRKGLKIYYGPFPTDSLATACASVLKKGALKTYERWRKIGWLPQKVMLAIRYQQKGSRSVRTDFPFDSSDVTALIRRFDKTQAAQRLHQALLPVANAIRITYICIDMDKRPRTQFYFEVL</sequence>
<dbReference type="RefSeq" id="WP_128699614.1">
    <property type="nucleotide sequence ID" value="NZ_CP019384.1"/>
</dbReference>
<dbReference type="Proteomes" id="UP000287243">
    <property type="component" value="Chromosome"/>
</dbReference>
<evidence type="ECO:0000313" key="1">
    <source>
        <dbReference type="EMBL" id="QAT16972.1"/>
    </source>
</evidence>
<reference evidence="1 2" key="1">
    <citation type="submission" date="2017-01" db="EMBL/GenBank/DDBJ databases">
        <title>First insights into the biology of 'candidatus Vampirococcus archaeovorus'.</title>
        <authorList>
            <person name="Kizina J."/>
            <person name="Jordan S."/>
            <person name="Stueber K."/>
            <person name="Reinhardt R."/>
            <person name="Harder J."/>
        </authorList>
    </citation>
    <scope>NUCLEOTIDE SEQUENCE [LARGE SCALE GENOMIC DNA]</scope>
    <source>
        <strain evidence="1 2">LiM</strain>
    </source>
</reference>
<keyword evidence="2" id="KW-1185">Reference proteome</keyword>
<name>A0A410P4C5_VELA1</name>
<accession>A0A410P4C5</accession>
<proteinExistence type="predicted"/>
<gene>
    <name evidence="1" type="ORF">BU251_04115</name>
</gene>
<dbReference type="EMBL" id="CP019384">
    <property type="protein sequence ID" value="QAT16972.1"/>
    <property type="molecule type" value="Genomic_DNA"/>
</dbReference>
<dbReference type="KEGG" id="vai:BU251_04115"/>
<protein>
    <submittedName>
        <fullName evidence="1">Uncharacterized protein</fullName>
    </submittedName>
</protein>